<dbReference type="Pfam" id="PF07730">
    <property type="entry name" value="HisKA_3"/>
    <property type="match status" value="1"/>
</dbReference>
<evidence type="ECO:0000256" key="2">
    <source>
        <dbReference type="ARBA" id="ARBA00022777"/>
    </source>
</evidence>
<accession>A0A7Y0UGL0</accession>
<dbReference type="Proteomes" id="UP000553981">
    <property type="component" value="Unassembled WGS sequence"/>
</dbReference>
<dbReference type="InterPro" id="IPR029016">
    <property type="entry name" value="GAF-like_dom_sf"/>
</dbReference>
<organism evidence="5 6">
    <name type="scientific">Mobiluncus curtisii</name>
    <dbReference type="NCBI Taxonomy" id="2051"/>
    <lineage>
        <taxon>Bacteria</taxon>
        <taxon>Bacillati</taxon>
        <taxon>Actinomycetota</taxon>
        <taxon>Actinomycetes</taxon>
        <taxon>Actinomycetales</taxon>
        <taxon>Actinomycetaceae</taxon>
        <taxon>Mobiluncus</taxon>
    </lineage>
</organism>
<keyword evidence="1" id="KW-0808">Transferase</keyword>
<evidence type="ECO:0000259" key="4">
    <source>
        <dbReference type="Pfam" id="PF07730"/>
    </source>
</evidence>
<dbReference type="InterPro" id="IPR011712">
    <property type="entry name" value="Sig_transdc_His_kin_sub3_dim/P"/>
</dbReference>
<gene>
    <name evidence="5" type="ORF">HHJ67_04225</name>
</gene>
<keyword evidence="3" id="KW-0902">Two-component regulatory system</keyword>
<proteinExistence type="predicted"/>
<dbReference type="Gene3D" id="3.30.450.40">
    <property type="match status" value="1"/>
</dbReference>
<dbReference type="Gene3D" id="3.30.565.10">
    <property type="entry name" value="Histidine kinase-like ATPase, C-terminal domain"/>
    <property type="match status" value="1"/>
</dbReference>
<dbReference type="Gene3D" id="1.20.5.1930">
    <property type="match status" value="1"/>
</dbReference>
<sequence>MREKINALNLELETLQRWNRMSQSITTALLEDTDEEEALALIASSVRRVAEADTTLIVLPSLGGKYICEIADGEAAAQMIGLEFPPEGRAQSVIRNNVGIIVESMERANLLRIPELSIFGPALYAPMSERGAASGVIILFRNPGSPEFTVPDLRSAENFAAQATLALRLSGVRQSEDRAELLEERQRIARDLHDLAIQQLFATSLHLEALKEDLSDRELTAQTIRTTLDEALHSVGDSVGEIRRIVSELKDQDTAEPELLGGLRMEASLSRRSLGFAPSLIVRLDNEVCTLDNMERMEERLRHRLPDSLISDVLAVVREGLTNVARHAHATEVRLEVDIWFNPGLVPPRCALNEASVPLPTQTNGMLRVEIQDDGCGLDSRIDHHSGLANMTARATIHLGMMRIGKRPDGASGTLLTWCIPLE</sequence>
<dbReference type="SUPFAM" id="SSF55781">
    <property type="entry name" value="GAF domain-like"/>
    <property type="match status" value="1"/>
</dbReference>
<comment type="caution">
    <text evidence="5">The sequence shown here is derived from an EMBL/GenBank/DDBJ whole genome shotgun (WGS) entry which is preliminary data.</text>
</comment>
<dbReference type="EMBL" id="JABCUI010000001">
    <property type="protein sequence ID" value="NMW86956.1"/>
    <property type="molecule type" value="Genomic_DNA"/>
</dbReference>
<dbReference type="PANTHER" id="PTHR24421">
    <property type="entry name" value="NITRATE/NITRITE SENSOR PROTEIN NARX-RELATED"/>
    <property type="match status" value="1"/>
</dbReference>
<evidence type="ECO:0000313" key="6">
    <source>
        <dbReference type="Proteomes" id="UP000553981"/>
    </source>
</evidence>
<keyword evidence="2 5" id="KW-0418">Kinase</keyword>
<dbReference type="GO" id="GO:0000155">
    <property type="term" value="F:phosphorelay sensor kinase activity"/>
    <property type="evidence" value="ECO:0007669"/>
    <property type="project" value="InterPro"/>
</dbReference>
<dbReference type="SUPFAM" id="SSF55874">
    <property type="entry name" value="ATPase domain of HSP90 chaperone/DNA topoisomerase II/histidine kinase"/>
    <property type="match status" value="1"/>
</dbReference>
<dbReference type="InterPro" id="IPR036890">
    <property type="entry name" value="HATPase_C_sf"/>
</dbReference>
<dbReference type="GO" id="GO:0016020">
    <property type="term" value="C:membrane"/>
    <property type="evidence" value="ECO:0007669"/>
    <property type="project" value="InterPro"/>
</dbReference>
<dbReference type="InterPro" id="IPR050482">
    <property type="entry name" value="Sensor_HK_TwoCompSys"/>
</dbReference>
<dbReference type="RefSeq" id="WP_004006672.1">
    <property type="nucleotide sequence ID" value="NC_014246.1"/>
</dbReference>
<dbReference type="PANTHER" id="PTHR24421:SF56">
    <property type="entry name" value="OXYGEN SENSOR HISTIDINE KINASE RESPONSE REGULATOR DOST"/>
    <property type="match status" value="1"/>
</dbReference>
<evidence type="ECO:0000256" key="1">
    <source>
        <dbReference type="ARBA" id="ARBA00022679"/>
    </source>
</evidence>
<dbReference type="GO" id="GO:0046983">
    <property type="term" value="F:protein dimerization activity"/>
    <property type="evidence" value="ECO:0007669"/>
    <property type="project" value="InterPro"/>
</dbReference>
<name>A0A7Y0UGL0_9ACTO</name>
<dbReference type="AlphaFoldDB" id="A0A7Y0UGL0"/>
<protein>
    <submittedName>
        <fullName evidence="5">Sensor histidine kinase</fullName>
    </submittedName>
</protein>
<reference evidence="5 6" key="1">
    <citation type="submission" date="2020-04" db="EMBL/GenBank/DDBJ databases">
        <title>Antimicrobial susceptibility and clonality of vaginal-derived multi-drug resistant Mobiluncus isolates in China.</title>
        <authorList>
            <person name="Zhang X."/>
        </authorList>
    </citation>
    <scope>NUCLEOTIDE SEQUENCE [LARGE SCALE GENOMIC DNA]</scope>
    <source>
        <strain evidence="5 6">19</strain>
    </source>
</reference>
<evidence type="ECO:0000313" key="5">
    <source>
        <dbReference type="EMBL" id="NMW86956.1"/>
    </source>
</evidence>
<evidence type="ECO:0000256" key="3">
    <source>
        <dbReference type="ARBA" id="ARBA00023012"/>
    </source>
</evidence>
<feature type="domain" description="Signal transduction histidine kinase subgroup 3 dimerisation and phosphoacceptor" evidence="4">
    <location>
        <begin position="184"/>
        <end position="252"/>
    </location>
</feature>